<gene>
    <name evidence="2" type="primary">rny_3</name>
    <name evidence="2" type="ORF">CLOSAC_28520</name>
</gene>
<reference evidence="2 3" key="1">
    <citation type="submission" date="2016-05" db="EMBL/GenBank/DDBJ databases">
        <title>Microbial solvent formation.</title>
        <authorList>
            <person name="Poehlein A."/>
            <person name="Montoya Solano J.D."/>
            <person name="Flitsch S."/>
            <person name="Krabben P."/>
            <person name="Duerre P."/>
            <person name="Daniel R."/>
        </authorList>
    </citation>
    <scope>NUCLEOTIDE SEQUENCE [LARGE SCALE GENOMIC DNA]</scope>
    <source>
        <strain evidence="2 3">L1-8</strain>
    </source>
</reference>
<dbReference type="STRING" id="169679.CSACC_02590"/>
<comment type="caution">
    <text evidence="2">The sequence shown here is derived from an EMBL/GenBank/DDBJ whole genome shotgun (WGS) entry which is preliminary data.</text>
</comment>
<dbReference type="InterPro" id="IPR006675">
    <property type="entry name" value="HDIG_dom"/>
</dbReference>
<dbReference type="SMART" id="SM00471">
    <property type="entry name" value="HDc"/>
    <property type="match status" value="1"/>
</dbReference>
<accession>A0A1S8N499</accession>
<dbReference type="PROSITE" id="PS51831">
    <property type="entry name" value="HD"/>
    <property type="match status" value="1"/>
</dbReference>
<dbReference type="Proteomes" id="UP000191154">
    <property type="component" value="Unassembled WGS sequence"/>
</dbReference>
<dbReference type="Gene3D" id="1.10.3210.10">
    <property type="entry name" value="Hypothetical protein af1432"/>
    <property type="match status" value="1"/>
</dbReference>
<organism evidence="2 3">
    <name type="scientific">Clostridium saccharobutylicum</name>
    <dbReference type="NCBI Taxonomy" id="169679"/>
    <lineage>
        <taxon>Bacteria</taxon>
        <taxon>Bacillati</taxon>
        <taxon>Bacillota</taxon>
        <taxon>Clostridia</taxon>
        <taxon>Eubacteriales</taxon>
        <taxon>Clostridiaceae</taxon>
        <taxon>Clostridium</taxon>
    </lineage>
</organism>
<feature type="domain" description="HD" evidence="1">
    <location>
        <begin position="33"/>
        <end position="134"/>
    </location>
</feature>
<dbReference type="Pfam" id="PF01966">
    <property type="entry name" value="HD"/>
    <property type="match status" value="1"/>
</dbReference>
<evidence type="ECO:0000313" key="3">
    <source>
        <dbReference type="Proteomes" id="UP000191154"/>
    </source>
</evidence>
<dbReference type="InterPro" id="IPR006674">
    <property type="entry name" value="HD_domain"/>
</dbReference>
<dbReference type="AlphaFoldDB" id="A0A1S8N499"/>
<evidence type="ECO:0000259" key="1">
    <source>
        <dbReference type="PROSITE" id="PS51831"/>
    </source>
</evidence>
<dbReference type="RefSeq" id="WP_077865958.1">
    <property type="nucleotide sequence ID" value="NZ_LZYZ01000005.1"/>
</dbReference>
<dbReference type="InterPro" id="IPR003607">
    <property type="entry name" value="HD/PDEase_dom"/>
</dbReference>
<protein>
    <submittedName>
        <fullName evidence="2">Ribonuclease Y</fullName>
    </submittedName>
</protein>
<proteinExistence type="predicted"/>
<dbReference type="EMBL" id="LZYZ01000005">
    <property type="protein sequence ID" value="OOM11294.1"/>
    <property type="molecule type" value="Genomic_DNA"/>
</dbReference>
<name>A0A1S8N499_CLOSA</name>
<sequence>MERFNYILNDEKYINYLKRNKKFEENRRFCRHNLEHFLDVARIAQEINLEENLGFKKEIIYTTAILHDIGKSFQYENGTPHEIASWEIAKEILENYNFNEEEIELIEQGVLGHRNKLSDGFSLLIYRADKLSRLCISCNAIDECKWSNEKKNFKIYY</sequence>
<evidence type="ECO:0000313" key="2">
    <source>
        <dbReference type="EMBL" id="OOM11294.1"/>
    </source>
</evidence>
<dbReference type="CDD" id="cd00077">
    <property type="entry name" value="HDc"/>
    <property type="match status" value="1"/>
</dbReference>
<dbReference type="NCBIfam" id="TIGR00277">
    <property type="entry name" value="HDIG"/>
    <property type="match status" value="1"/>
</dbReference>
<dbReference type="SUPFAM" id="SSF109604">
    <property type="entry name" value="HD-domain/PDEase-like"/>
    <property type="match status" value="1"/>
</dbReference>